<feature type="non-terminal residue" evidence="1">
    <location>
        <position position="42"/>
    </location>
</feature>
<dbReference type="AlphaFoldDB" id="A0A382DDX6"/>
<sequence>MTHWPCAPLGRVGNKRELVKLRTLLLAVINYLPLRGTKAKEE</sequence>
<name>A0A382DDX6_9ZZZZ</name>
<reference evidence="1" key="1">
    <citation type="submission" date="2018-05" db="EMBL/GenBank/DDBJ databases">
        <authorList>
            <person name="Lanie J.A."/>
            <person name="Ng W.-L."/>
            <person name="Kazmierczak K.M."/>
            <person name="Andrzejewski T.M."/>
            <person name="Davidsen T.M."/>
            <person name="Wayne K.J."/>
            <person name="Tettelin H."/>
            <person name="Glass J.I."/>
            <person name="Rusch D."/>
            <person name="Podicherti R."/>
            <person name="Tsui H.-C.T."/>
            <person name="Winkler M.E."/>
        </authorList>
    </citation>
    <scope>NUCLEOTIDE SEQUENCE</scope>
</reference>
<gene>
    <name evidence="1" type="ORF">METZ01_LOCUS189524</name>
</gene>
<dbReference type="EMBL" id="UINC01038931">
    <property type="protein sequence ID" value="SVB36670.1"/>
    <property type="molecule type" value="Genomic_DNA"/>
</dbReference>
<proteinExistence type="predicted"/>
<evidence type="ECO:0000313" key="1">
    <source>
        <dbReference type="EMBL" id="SVB36670.1"/>
    </source>
</evidence>
<accession>A0A382DDX6</accession>
<protein>
    <submittedName>
        <fullName evidence="1">Uncharacterized protein</fullName>
    </submittedName>
</protein>
<organism evidence="1">
    <name type="scientific">marine metagenome</name>
    <dbReference type="NCBI Taxonomy" id="408172"/>
    <lineage>
        <taxon>unclassified sequences</taxon>
        <taxon>metagenomes</taxon>
        <taxon>ecological metagenomes</taxon>
    </lineage>
</organism>